<dbReference type="InterPro" id="IPR047975">
    <property type="entry name" value="Heme_bind_FMP"/>
</dbReference>
<name>A0A8J8BB59_9RHOB</name>
<organism evidence="1 2">
    <name type="scientific">Thetidibacter halocola</name>
    <dbReference type="NCBI Taxonomy" id="2827239"/>
    <lineage>
        <taxon>Bacteria</taxon>
        <taxon>Pseudomonadati</taxon>
        <taxon>Pseudomonadota</taxon>
        <taxon>Alphaproteobacteria</taxon>
        <taxon>Rhodobacterales</taxon>
        <taxon>Roseobacteraceae</taxon>
        <taxon>Thetidibacter</taxon>
    </lineage>
</organism>
<protein>
    <submittedName>
        <fullName evidence="1">Uncharacterized protein</fullName>
    </submittedName>
</protein>
<dbReference type="RefSeq" id="WP_212537860.1">
    <property type="nucleotide sequence ID" value="NZ_JAGTUU010000007.1"/>
</dbReference>
<evidence type="ECO:0000313" key="1">
    <source>
        <dbReference type="EMBL" id="MBS0125898.1"/>
    </source>
</evidence>
<gene>
    <name evidence="1" type="ORF">KB874_17575</name>
</gene>
<proteinExistence type="predicted"/>
<dbReference type="AlphaFoldDB" id="A0A8J8BB59"/>
<dbReference type="EMBL" id="JAGTUU010000007">
    <property type="protein sequence ID" value="MBS0125898.1"/>
    <property type="molecule type" value="Genomic_DNA"/>
</dbReference>
<keyword evidence="2" id="KW-1185">Reference proteome</keyword>
<reference evidence="1" key="1">
    <citation type="submission" date="2021-04" db="EMBL/GenBank/DDBJ databases">
        <authorList>
            <person name="Yoon J."/>
        </authorList>
    </citation>
    <scope>NUCLEOTIDE SEQUENCE</scope>
    <source>
        <strain evidence="1">KMU-90</strain>
    </source>
</reference>
<evidence type="ECO:0000313" key="2">
    <source>
        <dbReference type="Proteomes" id="UP000681356"/>
    </source>
</evidence>
<dbReference type="NCBIfam" id="NF040572">
    <property type="entry name" value="heme_bind_FMP"/>
    <property type="match status" value="1"/>
</dbReference>
<sequence length="353" mass="38641">MMDNVERAEDFRQKGRSIEIAQPRDALLGPLKLLPGTWQNANPQIPQGWNMIALPFGTEPASPFNYRLLMNHYNEKLEFTTVDKAVPNRGVDRVMSPSVSLDQFIVTLNYIQTINQVRAADEPNSGKAGNDGLAIHHEPGLFLNMTNHVTKSVDIARMGTIPHGNALLAMGHFDDSVDIFNGPPTIPAISGLPVGVGTPPNLQGNPYLAPYKHFDTNPFFGTVPPGTPGFPGFNPVKPAELLTLGMPQNVLRTTRLAMTTNLQDGGISNIPFIVREADASLMESTFWIMELDEPGFDGEPKLVMQYLQVVMLDFFPRRDGTAGAIAWPHVSINTMEKVANPGDTMEMTTVPAV</sequence>
<dbReference type="Proteomes" id="UP000681356">
    <property type="component" value="Unassembled WGS sequence"/>
</dbReference>
<accession>A0A8J8BB59</accession>
<comment type="caution">
    <text evidence="1">The sequence shown here is derived from an EMBL/GenBank/DDBJ whole genome shotgun (WGS) entry which is preliminary data.</text>
</comment>